<dbReference type="EMBL" id="AEBR01000066">
    <property type="protein sequence ID" value="EFM82391.1"/>
    <property type="molecule type" value="Genomic_DNA"/>
</dbReference>
<comment type="caution">
    <text evidence="1">The sequence shown here is derived from an EMBL/GenBank/DDBJ whole genome shotgun (WGS) entry which is preliminary data.</text>
</comment>
<evidence type="ECO:0000313" key="2">
    <source>
        <dbReference type="Proteomes" id="UP000004846"/>
    </source>
</evidence>
<dbReference type="HOGENOM" id="CLU_2219014_0_0_9"/>
<organism evidence="1 2">
    <name type="scientific">Enterococcus faecalis TX4248</name>
    <dbReference type="NCBI Taxonomy" id="749495"/>
    <lineage>
        <taxon>Bacteria</taxon>
        <taxon>Bacillati</taxon>
        <taxon>Bacillota</taxon>
        <taxon>Bacilli</taxon>
        <taxon>Lactobacillales</taxon>
        <taxon>Enterococcaceae</taxon>
        <taxon>Enterococcus</taxon>
    </lineage>
</organism>
<name>A0A125W502_ENTFL</name>
<dbReference type="InterPro" id="IPR038620">
    <property type="entry name" value="YdcP-like_sf"/>
</dbReference>
<dbReference type="AlphaFoldDB" id="A0A125W502"/>
<reference evidence="2" key="1">
    <citation type="submission" date="2010-07" db="EMBL/GenBank/DDBJ databases">
        <authorList>
            <person name="Weinstock G."/>
            <person name="Sodergren E."/>
            <person name="Clifton S."/>
            <person name="Fulton L."/>
            <person name="Fulton B."/>
            <person name="Courtney L."/>
            <person name="Fronick C."/>
            <person name="Harrison M."/>
            <person name="Strong C."/>
            <person name="Farmer C."/>
            <person name="Delahaunty K."/>
            <person name="Markovic C."/>
            <person name="Hall O."/>
            <person name="Minx P."/>
            <person name="Tomlinson C."/>
            <person name="Mitreva M."/>
            <person name="Hou S."/>
            <person name="Chen J."/>
            <person name="Wollam A."/>
            <person name="Pepin K.H."/>
            <person name="Johnson M."/>
            <person name="Bhonagiri V."/>
            <person name="Zhang X."/>
            <person name="Suruliraj S."/>
            <person name="Warren W."/>
            <person name="Chinwalla A."/>
            <person name="Mardis E.R."/>
            <person name="Wilson R.K."/>
        </authorList>
    </citation>
    <scope>NUCLEOTIDE SEQUENCE [LARGE SCALE GENOMIC DNA]</scope>
    <source>
        <strain evidence="2">TX4248</strain>
    </source>
</reference>
<proteinExistence type="predicted"/>
<evidence type="ECO:0000313" key="1">
    <source>
        <dbReference type="EMBL" id="EFM82391.1"/>
    </source>
</evidence>
<protein>
    <submittedName>
        <fullName evidence="1">Uncharacterized protein</fullName>
    </submittedName>
</protein>
<gene>
    <name evidence="1" type="ORF">HMPREF9498_02003</name>
</gene>
<dbReference type="RefSeq" id="WP_002365226.1">
    <property type="nucleotide sequence ID" value="NZ_GL454464.1"/>
</dbReference>
<dbReference type="Gene3D" id="2.40.50.390">
    <property type="entry name" value="Conjugative transposon protein, DUF961"/>
    <property type="match status" value="1"/>
</dbReference>
<sequence length="108" mass="12243">MANRIQEIALSDKNLGSKIKAVYKTERDIYVNGAPVRGRVFTASSEKQRDFEIFVPHLRNSQMLNGREEVKLIDPVARINVKRNNIGNSRSIDMVVYAKRLEVVGGNK</sequence>
<accession>A0A125W502</accession>
<dbReference type="Proteomes" id="UP000004846">
    <property type="component" value="Unassembled WGS sequence"/>
</dbReference>